<proteinExistence type="predicted"/>
<feature type="non-terminal residue" evidence="3">
    <location>
        <position position="140"/>
    </location>
</feature>
<evidence type="ECO:0000256" key="1">
    <source>
        <dbReference type="SAM" id="MobiDB-lite"/>
    </source>
</evidence>
<keyword evidence="2" id="KW-0812">Transmembrane</keyword>
<protein>
    <submittedName>
        <fullName evidence="3">Uncharacterized protein</fullName>
    </submittedName>
</protein>
<feature type="transmembrane region" description="Helical" evidence="2">
    <location>
        <begin position="6"/>
        <end position="26"/>
    </location>
</feature>
<feature type="compositionally biased region" description="Basic and acidic residues" evidence="1">
    <location>
        <begin position="129"/>
        <end position="140"/>
    </location>
</feature>
<evidence type="ECO:0000313" key="4">
    <source>
        <dbReference type="Proteomes" id="UP001163846"/>
    </source>
</evidence>
<keyword evidence="2" id="KW-0472">Membrane</keyword>
<sequence length="140" mass="15272">FGQTGAIYLIVAIGSLLIIVYSSGFVDDMDSGLVGVNCTPSQPFIREQCMPTSSTWPNPKDYRVIYTASVELLVAFKLPATCHCCRVQIYPYYSAVGQSVGVEHSIWARNMVHEGSSKLQKSAQTSQKSENKSKSPDSDG</sequence>
<reference evidence="3" key="1">
    <citation type="submission" date="2022-08" db="EMBL/GenBank/DDBJ databases">
        <authorList>
            <consortium name="DOE Joint Genome Institute"/>
            <person name="Min B."/>
            <person name="Riley R."/>
            <person name="Sierra-Patev S."/>
            <person name="Naranjo-Ortiz M."/>
            <person name="Looney B."/>
            <person name="Konkel Z."/>
            <person name="Slot J.C."/>
            <person name="Sakamoto Y."/>
            <person name="Steenwyk J.L."/>
            <person name="Rokas A."/>
            <person name="Carro J."/>
            <person name="Camarero S."/>
            <person name="Ferreira P."/>
            <person name="Molpeceres G."/>
            <person name="Ruiz-Duenas F.J."/>
            <person name="Serrano A."/>
            <person name="Henrissat B."/>
            <person name="Drula E."/>
            <person name="Hughes K.W."/>
            <person name="Mata J.L."/>
            <person name="Ishikawa N.K."/>
            <person name="Vargas-Isla R."/>
            <person name="Ushijima S."/>
            <person name="Smith C.A."/>
            <person name="Ahrendt S."/>
            <person name="Andreopoulos W."/>
            <person name="He G."/>
            <person name="Labutti K."/>
            <person name="Lipzen A."/>
            <person name="Ng V."/>
            <person name="Sandor L."/>
            <person name="Barry K."/>
            <person name="Martinez A.T."/>
            <person name="Xiao Y."/>
            <person name="Gibbons J.G."/>
            <person name="Terashima K."/>
            <person name="Hibbett D.S."/>
            <person name="Grigoriev I.V."/>
        </authorList>
    </citation>
    <scope>NUCLEOTIDE SEQUENCE</scope>
    <source>
        <strain evidence="3">TFB9207</strain>
    </source>
</reference>
<feature type="compositionally biased region" description="Polar residues" evidence="1">
    <location>
        <begin position="117"/>
        <end position="128"/>
    </location>
</feature>
<name>A0AA38PJE0_9AGAR</name>
<keyword evidence="4" id="KW-1185">Reference proteome</keyword>
<feature type="region of interest" description="Disordered" evidence="1">
    <location>
        <begin position="117"/>
        <end position="140"/>
    </location>
</feature>
<accession>A0AA38PJE0</accession>
<dbReference type="Proteomes" id="UP001163846">
    <property type="component" value="Unassembled WGS sequence"/>
</dbReference>
<dbReference type="EMBL" id="MU805962">
    <property type="protein sequence ID" value="KAJ3844038.1"/>
    <property type="molecule type" value="Genomic_DNA"/>
</dbReference>
<evidence type="ECO:0000313" key="3">
    <source>
        <dbReference type="EMBL" id="KAJ3844038.1"/>
    </source>
</evidence>
<organism evidence="3 4">
    <name type="scientific">Lentinula raphanica</name>
    <dbReference type="NCBI Taxonomy" id="153919"/>
    <lineage>
        <taxon>Eukaryota</taxon>
        <taxon>Fungi</taxon>
        <taxon>Dikarya</taxon>
        <taxon>Basidiomycota</taxon>
        <taxon>Agaricomycotina</taxon>
        <taxon>Agaricomycetes</taxon>
        <taxon>Agaricomycetidae</taxon>
        <taxon>Agaricales</taxon>
        <taxon>Marasmiineae</taxon>
        <taxon>Omphalotaceae</taxon>
        <taxon>Lentinula</taxon>
    </lineage>
</organism>
<evidence type="ECO:0000256" key="2">
    <source>
        <dbReference type="SAM" id="Phobius"/>
    </source>
</evidence>
<gene>
    <name evidence="3" type="ORF">F5878DRAFT_637668</name>
</gene>
<dbReference type="AlphaFoldDB" id="A0AA38PJE0"/>
<comment type="caution">
    <text evidence="3">The sequence shown here is derived from an EMBL/GenBank/DDBJ whole genome shotgun (WGS) entry which is preliminary data.</text>
</comment>
<keyword evidence="2" id="KW-1133">Transmembrane helix</keyword>